<dbReference type="SUPFAM" id="SSF55961">
    <property type="entry name" value="Bet v1-like"/>
    <property type="match status" value="1"/>
</dbReference>
<dbReference type="EMBL" id="FOLB01000010">
    <property type="protein sequence ID" value="SFC74358.1"/>
    <property type="molecule type" value="Genomic_DNA"/>
</dbReference>
<evidence type="ECO:0000313" key="2">
    <source>
        <dbReference type="Proteomes" id="UP000198832"/>
    </source>
</evidence>
<dbReference type="Proteomes" id="UP000198832">
    <property type="component" value="Unassembled WGS sequence"/>
</dbReference>
<dbReference type="RefSeq" id="WP_091125010.1">
    <property type="nucleotide sequence ID" value="NZ_FOLB01000010.1"/>
</dbReference>
<dbReference type="InterPro" id="IPR019587">
    <property type="entry name" value="Polyketide_cyclase/dehydratase"/>
</dbReference>
<proteinExistence type="predicted"/>
<dbReference type="STRING" id="574651.SAMN04487968_110138"/>
<dbReference type="InterPro" id="IPR023393">
    <property type="entry name" value="START-like_dom_sf"/>
</dbReference>
<sequence length="147" mass="16598">MFLFEEEWWLPAPPEAVRDVLVDLEHYPEWWPQIRAVASLGADDARVLCRSTLPYTLDLVMHAVSRELPLLEVELAGHLSGWVRWRLDAVDGGTRLHLTQQVTVHGPVAPFAAVLRPLASWNHRRMMAGGRAGLRRRLAAEAVGRQP</sequence>
<dbReference type="Pfam" id="PF10604">
    <property type="entry name" value="Polyketide_cyc2"/>
    <property type="match status" value="1"/>
</dbReference>
<dbReference type="AlphaFoldDB" id="A0A1I1LTT7"/>
<accession>A0A1I1LTT7</accession>
<evidence type="ECO:0000313" key="1">
    <source>
        <dbReference type="EMBL" id="SFC74358.1"/>
    </source>
</evidence>
<dbReference type="Gene3D" id="3.30.530.20">
    <property type="match status" value="1"/>
</dbReference>
<organism evidence="1 2">
    <name type="scientific">Nocardioides terrae</name>
    <dbReference type="NCBI Taxonomy" id="574651"/>
    <lineage>
        <taxon>Bacteria</taxon>
        <taxon>Bacillati</taxon>
        <taxon>Actinomycetota</taxon>
        <taxon>Actinomycetes</taxon>
        <taxon>Propionibacteriales</taxon>
        <taxon>Nocardioidaceae</taxon>
        <taxon>Nocardioides</taxon>
    </lineage>
</organism>
<keyword evidence="2" id="KW-1185">Reference proteome</keyword>
<protein>
    <submittedName>
        <fullName evidence="1">Polyketide cyclase / dehydrase and lipid transport</fullName>
    </submittedName>
</protein>
<dbReference type="OrthoDB" id="5402478at2"/>
<gene>
    <name evidence="1" type="ORF">SAMN04487968_110138</name>
</gene>
<reference evidence="1 2" key="1">
    <citation type="submission" date="2016-10" db="EMBL/GenBank/DDBJ databases">
        <authorList>
            <person name="de Groot N.N."/>
        </authorList>
    </citation>
    <scope>NUCLEOTIDE SEQUENCE [LARGE SCALE GENOMIC DNA]</scope>
    <source>
        <strain evidence="1 2">CGMCC 1.7056</strain>
    </source>
</reference>
<name>A0A1I1LTT7_9ACTN</name>